<evidence type="ECO:0000256" key="4">
    <source>
        <dbReference type="ARBA" id="ARBA00022529"/>
    </source>
</evidence>
<gene>
    <name evidence="11" type="ordered locus">MTR_2g043150</name>
</gene>
<dbReference type="GO" id="GO:0031640">
    <property type="term" value="P:killing of cells of another organism"/>
    <property type="evidence" value="ECO:0007669"/>
    <property type="project" value="UniProtKB-UniRule"/>
</dbReference>
<evidence type="ECO:0000256" key="8">
    <source>
        <dbReference type="ARBA" id="ARBA00023157"/>
    </source>
</evidence>
<reference evidence="11 13" key="2">
    <citation type="journal article" date="2014" name="BMC Genomics">
        <title>An improved genome release (version Mt4.0) for the model legume Medicago truncatula.</title>
        <authorList>
            <person name="Tang H."/>
            <person name="Krishnakumar V."/>
            <person name="Bidwell S."/>
            <person name="Rosen B."/>
            <person name="Chan A."/>
            <person name="Zhou S."/>
            <person name="Gentzbittel L."/>
            <person name="Childs K.L."/>
            <person name="Yandell M."/>
            <person name="Gundlach H."/>
            <person name="Mayer K.F."/>
            <person name="Schwartz D.C."/>
            <person name="Town C.D."/>
        </authorList>
    </citation>
    <scope>GENOME REANNOTATION</scope>
    <source>
        <strain evidence="11">A17</strain>
        <strain evidence="12 13">cv. Jemalong A17</strain>
    </source>
</reference>
<evidence type="ECO:0000256" key="3">
    <source>
        <dbReference type="ARBA" id="ARBA00022525"/>
    </source>
</evidence>
<comment type="similarity">
    <text evidence="2 9">Belongs to the DEFL family.</text>
</comment>
<evidence type="ECO:0000256" key="9">
    <source>
        <dbReference type="RuleBase" id="RU367109"/>
    </source>
</evidence>
<feature type="transmembrane region" description="Helical" evidence="10">
    <location>
        <begin position="7"/>
        <end position="26"/>
    </location>
</feature>
<dbReference type="PANTHER" id="PTHR36788:SF2">
    <property type="entry name" value="DEFENSIN-LIKE PROTEIN 183"/>
    <property type="match status" value="1"/>
</dbReference>
<dbReference type="EMBL" id="CM001218">
    <property type="protein sequence ID" value="KEH37607.1"/>
    <property type="molecule type" value="Genomic_DNA"/>
</dbReference>
<evidence type="ECO:0000313" key="12">
    <source>
        <dbReference type="EnsemblPlants" id="KEH37607"/>
    </source>
</evidence>
<evidence type="ECO:0000256" key="6">
    <source>
        <dbReference type="ARBA" id="ARBA00022729"/>
    </source>
</evidence>
<evidence type="ECO:0000313" key="13">
    <source>
        <dbReference type="Proteomes" id="UP000002051"/>
    </source>
</evidence>
<keyword evidence="5 9" id="KW-0295">Fungicide</keyword>
<sequence length="128" mass="14204">MANHISNFFYFFVILTTIAAVQYSTVDAGKCTSIFNRCDDIDCPGHCKSAHGTHGVSWKCDLFYLCTCTFNQNPSSKNLCRIGMGTCYQGECDQSCCNAKCAATYKQGFGTCIPNQFTKDRCVCSYRS</sequence>
<proteinExistence type="inferred from homology"/>
<accession>A0A072V6Y6</accession>
<comment type="subcellular location">
    <subcellularLocation>
        <location evidence="1 9">Secreted</location>
    </subcellularLocation>
</comment>
<keyword evidence="10" id="KW-1133">Transmembrane helix</keyword>
<keyword evidence="6" id="KW-0732">Signal</keyword>
<dbReference type="InterPro" id="IPR010851">
    <property type="entry name" value="DEFL"/>
</dbReference>
<evidence type="ECO:0000256" key="5">
    <source>
        <dbReference type="ARBA" id="ARBA00022577"/>
    </source>
</evidence>
<dbReference type="Proteomes" id="UP000002051">
    <property type="component" value="Chromosome 2"/>
</dbReference>
<evidence type="ECO:0000256" key="2">
    <source>
        <dbReference type="ARBA" id="ARBA00006722"/>
    </source>
</evidence>
<dbReference type="GO" id="GO:0005576">
    <property type="term" value="C:extracellular region"/>
    <property type="evidence" value="ECO:0007669"/>
    <property type="project" value="UniProtKB-SubCell"/>
</dbReference>
<reference evidence="11 13" key="1">
    <citation type="journal article" date="2011" name="Nature">
        <title>The Medicago genome provides insight into the evolution of rhizobial symbioses.</title>
        <authorList>
            <person name="Young N.D."/>
            <person name="Debelle F."/>
            <person name="Oldroyd G.E."/>
            <person name="Geurts R."/>
            <person name="Cannon S.B."/>
            <person name="Udvardi M.K."/>
            <person name="Benedito V.A."/>
            <person name="Mayer K.F."/>
            <person name="Gouzy J."/>
            <person name="Schoof H."/>
            <person name="Van de Peer Y."/>
            <person name="Proost S."/>
            <person name="Cook D.R."/>
            <person name="Meyers B.C."/>
            <person name="Spannagl M."/>
            <person name="Cheung F."/>
            <person name="De Mita S."/>
            <person name="Krishnakumar V."/>
            <person name="Gundlach H."/>
            <person name="Zhou S."/>
            <person name="Mudge J."/>
            <person name="Bharti A.K."/>
            <person name="Murray J.D."/>
            <person name="Naoumkina M.A."/>
            <person name="Rosen B."/>
            <person name="Silverstein K.A."/>
            <person name="Tang H."/>
            <person name="Rombauts S."/>
            <person name="Zhao P.X."/>
            <person name="Zhou P."/>
            <person name="Barbe V."/>
            <person name="Bardou P."/>
            <person name="Bechner M."/>
            <person name="Bellec A."/>
            <person name="Berger A."/>
            <person name="Berges H."/>
            <person name="Bidwell S."/>
            <person name="Bisseling T."/>
            <person name="Choisne N."/>
            <person name="Couloux A."/>
            <person name="Denny R."/>
            <person name="Deshpande S."/>
            <person name="Dai X."/>
            <person name="Doyle J.J."/>
            <person name="Dudez A.M."/>
            <person name="Farmer A.D."/>
            <person name="Fouteau S."/>
            <person name="Franken C."/>
            <person name="Gibelin C."/>
            <person name="Gish J."/>
            <person name="Goldstein S."/>
            <person name="Gonzalez A.J."/>
            <person name="Green P.J."/>
            <person name="Hallab A."/>
            <person name="Hartog M."/>
            <person name="Hua A."/>
            <person name="Humphray S.J."/>
            <person name="Jeong D.H."/>
            <person name="Jing Y."/>
            <person name="Jocker A."/>
            <person name="Kenton S.M."/>
            <person name="Kim D.J."/>
            <person name="Klee K."/>
            <person name="Lai H."/>
            <person name="Lang C."/>
            <person name="Lin S."/>
            <person name="Macmil S.L."/>
            <person name="Magdelenat G."/>
            <person name="Matthews L."/>
            <person name="McCorrison J."/>
            <person name="Monaghan E.L."/>
            <person name="Mun J.H."/>
            <person name="Najar F.Z."/>
            <person name="Nicholson C."/>
            <person name="Noirot C."/>
            <person name="O'Bleness M."/>
            <person name="Paule C.R."/>
            <person name="Poulain J."/>
            <person name="Prion F."/>
            <person name="Qin B."/>
            <person name="Qu C."/>
            <person name="Retzel E.F."/>
            <person name="Riddle C."/>
            <person name="Sallet E."/>
            <person name="Samain S."/>
            <person name="Samson N."/>
            <person name="Sanders I."/>
            <person name="Saurat O."/>
            <person name="Scarpelli C."/>
            <person name="Schiex T."/>
            <person name="Segurens B."/>
            <person name="Severin A.J."/>
            <person name="Sherrier D.J."/>
            <person name="Shi R."/>
            <person name="Sims S."/>
            <person name="Singer S.R."/>
            <person name="Sinharoy S."/>
            <person name="Sterck L."/>
            <person name="Viollet A."/>
            <person name="Wang B.B."/>
            <person name="Wang K."/>
            <person name="Wang M."/>
            <person name="Wang X."/>
            <person name="Warfsmann J."/>
            <person name="Weissenbach J."/>
            <person name="White D.D."/>
            <person name="White J.D."/>
            <person name="Wiley G.B."/>
            <person name="Wincker P."/>
            <person name="Xing Y."/>
            <person name="Yang L."/>
            <person name="Yao Z."/>
            <person name="Ying F."/>
            <person name="Zhai J."/>
            <person name="Zhou L."/>
            <person name="Zuber A."/>
            <person name="Denarie J."/>
            <person name="Dixon R.A."/>
            <person name="May G.D."/>
            <person name="Schwartz D.C."/>
            <person name="Rogers J."/>
            <person name="Quetier F."/>
            <person name="Town C.D."/>
            <person name="Roe B.A."/>
        </authorList>
    </citation>
    <scope>NUCLEOTIDE SEQUENCE [LARGE SCALE GENOMIC DNA]</scope>
    <source>
        <strain evidence="11">A17</strain>
        <strain evidence="12 13">cv. Jemalong A17</strain>
    </source>
</reference>
<reference evidence="12" key="3">
    <citation type="submission" date="2015-04" db="UniProtKB">
        <authorList>
            <consortium name="EnsemblPlants"/>
        </authorList>
    </citation>
    <scope>IDENTIFICATION</scope>
    <source>
        <strain evidence="12">cv. Jemalong A17</strain>
    </source>
</reference>
<keyword evidence="7 9" id="KW-0611">Plant defense</keyword>
<organism evidence="11 13">
    <name type="scientific">Medicago truncatula</name>
    <name type="common">Barrel medic</name>
    <name type="synonym">Medicago tribuloides</name>
    <dbReference type="NCBI Taxonomy" id="3880"/>
    <lineage>
        <taxon>Eukaryota</taxon>
        <taxon>Viridiplantae</taxon>
        <taxon>Streptophyta</taxon>
        <taxon>Embryophyta</taxon>
        <taxon>Tracheophyta</taxon>
        <taxon>Spermatophyta</taxon>
        <taxon>Magnoliopsida</taxon>
        <taxon>eudicotyledons</taxon>
        <taxon>Gunneridae</taxon>
        <taxon>Pentapetalae</taxon>
        <taxon>rosids</taxon>
        <taxon>fabids</taxon>
        <taxon>Fabales</taxon>
        <taxon>Fabaceae</taxon>
        <taxon>Papilionoideae</taxon>
        <taxon>50 kb inversion clade</taxon>
        <taxon>NPAAA clade</taxon>
        <taxon>Hologalegina</taxon>
        <taxon>IRL clade</taxon>
        <taxon>Trifolieae</taxon>
        <taxon>Medicago</taxon>
    </lineage>
</organism>
<evidence type="ECO:0000313" key="11">
    <source>
        <dbReference type="EMBL" id="KEH37607.1"/>
    </source>
</evidence>
<dbReference type="AlphaFoldDB" id="A0A072V6Y6"/>
<dbReference type="HOGENOM" id="CLU_158287_0_0_1"/>
<protein>
    <recommendedName>
        <fullName evidence="9">Defensin-like protein</fullName>
    </recommendedName>
</protein>
<dbReference type="InterPro" id="IPR039641">
    <property type="entry name" value="LCR"/>
</dbReference>
<keyword evidence="10" id="KW-0812">Transmembrane</keyword>
<dbReference type="EnsemblPlants" id="KEH37607">
    <property type="protein sequence ID" value="KEH37607"/>
    <property type="gene ID" value="MTR_2g043150"/>
</dbReference>
<dbReference type="PANTHER" id="PTHR36788">
    <property type="entry name" value="DEFENSIN-LIKE PROTEIN 183"/>
    <property type="match status" value="1"/>
</dbReference>
<name>A0A072V6Y6_MEDTR</name>
<keyword evidence="3 9" id="KW-0964">Secreted</keyword>
<keyword evidence="13" id="KW-1185">Reference proteome</keyword>
<evidence type="ECO:0000256" key="7">
    <source>
        <dbReference type="ARBA" id="ARBA00022821"/>
    </source>
</evidence>
<keyword evidence="8" id="KW-1015">Disulfide bond</keyword>
<keyword evidence="10" id="KW-0472">Membrane</keyword>
<dbReference type="Pfam" id="PF07333">
    <property type="entry name" value="SLR1-BP"/>
    <property type="match status" value="1"/>
</dbReference>
<evidence type="ECO:0000256" key="1">
    <source>
        <dbReference type="ARBA" id="ARBA00004613"/>
    </source>
</evidence>
<keyword evidence="4 9" id="KW-0929">Antimicrobial</keyword>
<evidence type="ECO:0000256" key="10">
    <source>
        <dbReference type="SAM" id="Phobius"/>
    </source>
</evidence>
<dbReference type="GO" id="GO:0050832">
    <property type="term" value="P:defense response to fungus"/>
    <property type="evidence" value="ECO:0007669"/>
    <property type="project" value="UniProtKB-UniRule"/>
</dbReference>